<proteinExistence type="predicted"/>
<name>A0A814KWK3_9BILA</name>
<accession>A0A814KWK3</accession>
<organism evidence="1 2">
    <name type="scientific">Brachionus calyciflorus</name>
    <dbReference type="NCBI Taxonomy" id="104777"/>
    <lineage>
        <taxon>Eukaryota</taxon>
        <taxon>Metazoa</taxon>
        <taxon>Spiralia</taxon>
        <taxon>Gnathifera</taxon>
        <taxon>Rotifera</taxon>
        <taxon>Eurotatoria</taxon>
        <taxon>Monogononta</taxon>
        <taxon>Pseudotrocha</taxon>
        <taxon>Ploima</taxon>
        <taxon>Brachionidae</taxon>
        <taxon>Brachionus</taxon>
    </lineage>
</organism>
<keyword evidence="2" id="KW-1185">Reference proteome</keyword>
<gene>
    <name evidence="1" type="ORF">OXX778_LOCUS19019</name>
</gene>
<comment type="caution">
    <text evidence="1">The sequence shown here is derived from an EMBL/GenBank/DDBJ whole genome shotgun (WGS) entry which is preliminary data.</text>
</comment>
<dbReference type="AlphaFoldDB" id="A0A814KWK3"/>
<reference evidence="1" key="1">
    <citation type="submission" date="2021-02" db="EMBL/GenBank/DDBJ databases">
        <authorList>
            <person name="Nowell W R."/>
        </authorList>
    </citation>
    <scope>NUCLEOTIDE SEQUENCE</scope>
    <source>
        <strain evidence="1">Ploen Becks lab</strain>
    </source>
</reference>
<evidence type="ECO:0000313" key="1">
    <source>
        <dbReference type="EMBL" id="CAF1055220.1"/>
    </source>
</evidence>
<evidence type="ECO:0000313" key="2">
    <source>
        <dbReference type="Proteomes" id="UP000663879"/>
    </source>
</evidence>
<sequence length="46" mass="5172">FHLSLNIGFTVPTPPRKWEKYTVEKKIVGKISVGKMLNGENVQSSI</sequence>
<dbReference type="EMBL" id="CAJNOC010005545">
    <property type="protein sequence ID" value="CAF1055220.1"/>
    <property type="molecule type" value="Genomic_DNA"/>
</dbReference>
<dbReference type="Proteomes" id="UP000663879">
    <property type="component" value="Unassembled WGS sequence"/>
</dbReference>
<protein>
    <submittedName>
        <fullName evidence="1">Uncharacterized protein</fullName>
    </submittedName>
</protein>
<feature type="non-terminal residue" evidence="1">
    <location>
        <position position="1"/>
    </location>
</feature>